<evidence type="ECO:0000313" key="1">
    <source>
        <dbReference type="EMBL" id="CAD0004721.1"/>
    </source>
</evidence>
<comment type="caution">
    <text evidence="1">The sequence shown here is derived from an EMBL/GenBank/DDBJ whole genome shotgun (WGS) entry which is preliminary data.</text>
</comment>
<gene>
    <name evidence="1" type="ORF">FLACHUCJ7_01973</name>
</gene>
<reference evidence="1 2" key="1">
    <citation type="submission" date="2020-06" db="EMBL/GenBank/DDBJ databases">
        <authorList>
            <person name="Criscuolo A."/>
        </authorList>
    </citation>
    <scope>NUCLEOTIDE SEQUENCE [LARGE SCALE GENOMIC DNA]</scope>
    <source>
        <strain evidence="2">CIP 110025</strain>
    </source>
</reference>
<name>A0A6V6YZ08_9FLAO</name>
<dbReference type="EMBL" id="CAIJDO010000134">
    <property type="protein sequence ID" value="CAD0004721.1"/>
    <property type="molecule type" value="Genomic_DNA"/>
</dbReference>
<accession>A0A6V6YZ08</accession>
<evidence type="ECO:0000313" key="2">
    <source>
        <dbReference type="Proteomes" id="UP000556700"/>
    </source>
</evidence>
<dbReference type="AlphaFoldDB" id="A0A6V6YZ08"/>
<organism evidence="1 2">
    <name type="scientific">Flavobacterium chungangense</name>
    <dbReference type="NCBI Taxonomy" id="554283"/>
    <lineage>
        <taxon>Bacteria</taxon>
        <taxon>Pseudomonadati</taxon>
        <taxon>Bacteroidota</taxon>
        <taxon>Flavobacteriia</taxon>
        <taxon>Flavobacteriales</taxon>
        <taxon>Flavobacteriaceae</taxon>
        <taxon>Flavobacterium</taxon>
    </lineage>
</organism>
<keyword evidence="2" id="KW-1185">Reference proteome</keyword>
<protein>
    <submittedName>
        <fullName evidence="1">Uncharacterized protein</fullName>
    </submittedName>
</protein>
<dbReference type="Proteomes" id="UP000556700">
    <property type="component" value="Unassembled WGS sequence"/>
</dbReference>
<proteinExistence type="predicted"/>
<sequence>MQNLNFTKIKYFDINILETINKDVTVTKDTLSNIRLYYF</sequence>